<dbReference type="CDD" id="cd23836">
    <property type="entry name" value="DRWD-C_CENP-O"/>
    <property type="match status" value="1"/>
</dbReference>
<dbReference type="EMBL" id="JAERUA010000009">
    <property type="protein sequence ID" value="KAI1895734.1"/>
    <property type="molecule type" value="Genomic_DNA"/>
</dbReference>
<dbReference type="GO" id="GO:0005634">
    <property type="term" value="C:nucleus"/>
    <property type="evidence" value="ECO:0007669"/>
    <property type="project" value="UniProtKB-SubCell"/>
</dbReference>
<evidence type="ECO:0000256" key="5">
    <source>
        <dbReference type="ARBA" id="ARBA00022454"/>
    </source>
</evidence>
<proteinExistence type="inferred from homology"/>
<dbReference type="CDD" id="cd23835">
    <property type="entry name" value="DRWD-N_CENP-O"/>
    <property type="match status" value="1"/>
</dbReference>
<comment type="subcellular location">
    <subcellularLocation>
        <location evidence="2">Chromosome</location>
        <location evidence="2">Centromere</location>
    </subcellularLocation>
    <subcellularLocation>
        <location evidence="1">Nucleus</location>
    </subcellularLocation>
</comment>
<dbReference type="InterPro" id="IPR018464">
    <property type="entry name" value="CENP-O"/>
</dbReference>
<evidence type="ECO:0000256" key="4">
    <source>
        <dbReference type="ARBA" id="ARBA00016395"/>
    </source>
</evidence>
<name>A0A8T3DIR5_9TELE</name>
<dbReference type="Proteomes" id="UP000829720">
    <property type="component" value="Unassembled WGS sequence"/>
</dbReference>
<keyword evidence="9" id="KW-1185">Reference proteome</keyword>
<evidence type="ECO:0000313" key="8">
    <source>
        <dbReference type="EMBL" id="KAI1895734.1"/>
    </source>
</evidence>
<sequence length="312" mass="35284">MVDLKPLKREEWRTPVECLKEGVLSHLNVLEMEALRLSRKQQLSLQQQSRVDDLRIMVEKLRAQRDHLKARAQSTLSLQQLKAMVGQRKEVCDDDADGDEEGHSESLQLHLSLLMAKRAQVKDLLQGHHLIGGYDVTEASRGKGVCVSIATAFQGHYLETYNLELDVARTVRISRHNIPPFIPLEKLAQDNLQTDLREFLGTLSKHLNAFAGRRQQVCLIQEVLKGSVEVMESNALFNMVVLMCTEPGQKGTAVLCTLEYSDLTRFLPTKVVIESEDKTLPTTPKWKEHQSLLLETPAHTVLQALKRKGQIV</sequence>
<dbReference type="PANTHER" id="PTHR14582:SF1">
    <property type="entry name" value="CENTROMERE PROTEIN O"/>
    <property type="match status" value="1"/>
</dbReference>
<comment type="caution">
    <text evidence="8">The sequence shown here is derived from an EMBL/GenBank/DDBJ whole genome shotgun (WGS) entry which is preliminary data.</text>
</comment>
<organism evidence="8 9">
    <name type="scientific">Albula goreensis</name>
    <dbReference type="NCBI Taxonomy" id="1534307"/>
    <lineage>
        <taxon>Eukaryota</taxon>
        <taxon>Metazoa</taxon>
        <taxon>Chordata</taxon>
        <taxon>Craniata</taxon>
        <taxon>Vertebrata</taxon>
        <taxon>Euteleostomi</taxon>
        <taxon>Actinopterygii</taxon>
        <taxon>Neopterygii</taxon>
        <taxon>Teleostei</taxon>
        <taxon>Albuliformes</taxon>
        <taxon>Albulidae</taxon>
        <taxon>Albula</taxon>
    </lineage>
</organism>
<evidence type="ECO:0000256" key="1">
    <source>
        <dbReference type="ARBA" id="ARBA00004123"/>
    </source>
</evidence>
<dbReference type="OrthoDB" id="10050372at2759"/>
<evidence type="ECO:0000256" key="2">
    <source>
        <dbReference type="ARBA" id="ARBA00004584"/>
    </source>
</evidence>
<dbReference type="GO" id="GO:0031511">
    <property type="term" value="C:Mis6-Sim4 complex"/>
    <property type="evidence" value="ECO:0007669"/>
    <property type="project" value="TreeGrafter"/>
</dbReference>
<gene>
    <name evidence="8" type="ORF">AGOR_G00109490</name>
</gene>
<evidence type="ECO:0000256" key="7">
    <source>
        <dbReference type="ARBA" id="ARBA00023328"/>
    </source>
</evidence>
<dbReference type="AlphaFoldDB" id="A0A8T3DIR5"/>
<dbReference type="PANTHER" id="PTHR14582">
    <property type="entry name" value="INNER KINETOCHORE SUBUNIT MAL2"/>
    <property type="match status" value="1"/>
</dbReference>
<protein>
    <recommendedName>
        <fullName evidence="4">Centromere protein O</fullName>
    </recommendedName>
</protein>
<comment type="similarity">
    <text evidence="3">Belongs to the CENP-O/MCM21 family.</text>
</comment>
<keyword evidence="6" id="KW-0539">Nucleus</keyword>
<keyword evidence="7" id="KW-0137">Centromere</keyword>
<evidence type="ECO:0000313" key="9">
    <source>
        <dbReference type="Proteomes" id="UP000829720"/>
    </source>
</evidence>
<evidence type="ECO:0000256" key="6">
    <source>
        <dbReference type="ARBA" id="ARBA00023242"/>
    </source>
</evidence>
<evidence type="ECO:0000256" key="3">
    <source>
        <dbReference type="ARBA" id="ARBA00007321"/>
    </source>
</evidence>
<accession>A0A8T3DIR5</accession>
<dbReference type="Pfam" id="PF09496">
    <property type="entry name" value="CENP-O"/>
    <property type="match status" value="1"/>
</dbReference>
<keyword evidence="5" id="KW-0158">Chromosome</keyword>
<reference evidence="8" key="1">
    <citation type="submission" date="2021-01" db="EMBL/GenBank/DDBJ databases">
        <authorList>
            <person name="Zahm M."/>
            <person name="Roques C."/>
            <person name="Cabau C."/>
            <person name="Klopp C."/>
            <person name="Donnadieu C."/>
            <person name="Jouanno E."/>
            <person name="Lampietro C."/>
            <person name="Louis A."/>
            <person name="Herpin A."/>
            <person name="Echchiki A."/>
            <person name="Berthelot C."/>
            <person name="Parey E."/>
            <person name="Roest-Crollius H."/>
            <person name="Braasch I."/>
            <person name="Postlethwait J."/>
            <person name="Bobe J."/>
            <person name="Montfort J."/>
            <person name="Bouchez O."/>
            <person name="Begum T."/>
            <person name="Mejri S."/>
            <person name="Adams A."/>
            <person name="Chen W.-J."/>
            <person name="Guiguen Y."/>
        </authorList>
    </citation>
    <scope>NUCLEOTIDE SEQUENCE</scope>
    <source>
        <tissue evidence="8">Blood</tissue>
    </source>
</reference>